<feature type="transmembrane region" description="Helical" evidence="1">
    <location>
        <begin position="21"/>
        <end position="40"/>
    </location>
</feature>
<organism evidence="2 3">
    <name type="scientific">Mariniradius sediminis</name>
    <dbReference type="NCBI Taxonomy" id="2909237"/>
    <lineage>
        <taxon>Bacteria</taxon>
        <taxon>Pseudomonadati</taxon>
        <taxon>Bacteroidota</taxon>
        <taxon>Cytophagia</taxon>
        <taxon>Cytophagales</taxon>
        <taxon>Cyclobacteriaceae</taxon>
        <taxon>Mariniradius</taxon>
    </lineage>
</organism>
<protein>
    <submittedName>
        <fullName evidence="2">Uncharacterized protein</fullName>
    </submittedName>
</protein>
<keyword evidence="3" id="KW-1185">Reference proteome</keyword>
<gene>
    <name evidence="2" type="ORF">L0U89_13945</name>
</gene>
<dbReference type="EMBL" id="JAKEVZ010000010">
    <property type="protein sequence ID" value="MCF1752170.1"/>
    <property type="molecule type" value="Genomic_DNA"/>
</dbReference>
<keyword evidence="1" id="KW-1133">Transmembrane helix</keyword>
<comment type="caution">
    <text evidence="2">The sequence shown here is derived from an EMBL/GenBank/DDBJ whole genome shotgun (WGS) entry which is preliminary data.</text>
</comment>
<name>A0ABS9BVT4_9BACT</name>
<keyword evidence="1" id="KW-0812">Transmembrane</keyword>
<evidence type="ECO:0000256" key="1">
    <source>
        <dbReference type="SAM" id="Phobius"/>
    </source>
</evidence>
<evidence type="ECO:0000313" key="2">
    <source>
        <dbReference type="EMBL" id="MCF1752170.1"/>
    </source>
</evidence>
<dbReference type="Proteomes" id="UP001201449">
    <property type="component" value="Unassembled WGS sequence"/>
</dbReference>
<dbReference type="RefSeq" id="WP_234862076.1">
    <property type="nucleotide sequence ID" value="NZ_JAKEVZ010000010.1"/>
</dbReference>
<proteinExistence type="predicted"/>
<evidence type="ECO:0000313" key="3">
    <source>
        <dbReference type="Proteomes" id="UP001201449"/>
    </source>
</evidence>
<accession>A0ABS9BVT4</accession>
<sequence length="159" mass="17993">MNITMGTTRTSKRLKGILTKAVSHLLIFSMLFSCISYAPLNWAPIEEDGSDQNKKLKENFSELYRKEIYRIVDKEGIHYMLYLKDYDEKNLYGYEYFEDDGKPKPVGEDLIEIPIHAIQEIEVRQDGAKSTLISIGVGAVLIVLSVVLGVDLLGTDTDD</sequence>
<reference evidence="2 3" key="1">
    <citation type="submission" date="2022-01" db="EMBL/GenBank/DDBJ databases">
        <title>Mariniradius saccharolyticus sp. nov., isolated from sediment of a river.</title>
        <authorList>
            <person name="Liu H."/>
        </authorList>
    </citation>
    <scope>NUCLEOTIDE SEQUENCE [LARGE SCALE GENOMIC DNA]</scope>
    <source>
        <strain evidence="2 3">RY-2</strain>
    </source>
</reference>
<keyword evidence="1" id="KW-0472">Membrane</keyword>
<feature type="transmembrane region" description="Helical" evidence="1">
    <location>
        <begin position="132"/>
        <end position="153"/>
    </location>
</feature>